<proteinExistence type="predicted"/>
<protein>
    <submittedName>
        <fullName evidence="1">Uncharacterized protein</fullName>
    </submittedName>
</protein>
<organism evidence="1">
    <name type="scientific">marine sediment metagenome</name>
    <dbReference type="NCBI Taxonomy" id="412755"/>
    <lineage>
        <taxon>unclassified sequences</taxon>
        <taxon>metagenomes</taxon>
        <taxon>ecological metagenomes</taxon>
    </lineage>
</organism>
<evidence type="ECO:0000313" key="1">
    <source>
        <dbReference type="EMBL" id="KKN83968.1"/>
    </source>
</evidence>
<dbReference type="AlphaFoldDB" id="A0A0F9WY59"/>
<sequence>MNISTATKGNIPYPFFSVSFMTHGRHAKALPAHLDVATPLP</sequence>
<comment type="caution">
    <text evidence="1">The sequence shown here is derived from an EMBL/GenBank/DDBJ whole genome shotgun (WGS) entry which is preliminary data.</text>
</comment>
<reference evidence="1" key="1">
    <citation type="journal article" date="2015" name="Nature">
        <title>Complex archaea that bridge the gap between prokaryotes and eukaryotes.</title>
        <authorList>
            <person name="Spang A."/>
            <person name="Saw J.H."/>
            <person name="Jorgensen S.L."/>
            <person name="Zaremba-Niedzwiedzka K."/>
            <person name="Martijn J."/>
            <person name="Lind A.E."/>
            <person name="van Eijk R."/>
            <person name="Schleper C."/>
            <person name="Guy L."/>
            <person name="Ettema T.J."/>
        </authorList>
    </citation>
    <scope>NUCLEOTIDE SEQUENCE</scope>
</reference>
<name>A0A0F9WY59_9ZZZZ</name>
<gene>
    <name evidence="1" type="ORF">LCGC14_0294340</name>
</gene>
<accession>A0A0F9WY59</accession>
<dbReference type="EMBL" id="LAZR01000178">
    <property type="protein sequence ID" value="KKN83968.1"/>
    <property type="molecule type" value="Genomic_DNA"/>
</dbReference>